<keyword evidence="5" id="KW-0274">FAD</keyword>
<dbReference type="SUPFAM" id="SSF50022">
    <property type="entry name" value="ISP domain"/>
    <property type="match status" value="1"/>
</dbReference>
<evidence type="ECO:0000256" key="3">
    <source>
        <dbReference type="ARBA" id="ARBA00022714"/>
    </source>
</evidence>
<dbReference type="GO" id="GO:0005737">
    <property type="term" value="C:cytoplasm"/>
    <property type="evidence" value="ECO:0007669"/>
    <property type="project" value="TreeGrafter"/>
</dbReference>
<evidence type="ECO:0000256" key="8">
    <source>
        <dbReference type="ARBA" id="ARBA00023014"/>
    </source>
</evidence>
<evidence type="ECO:0000313" key="10">
    <source>
        <dbReference type="Ensembl" id="ENSGWIP00000036307.1"/>
    </source>
</evidence>
<dbReference type="CDD" id="cd03478">
    <property type="entry name" value="Rieske_AIFL_N"/>
    <property type="match status" value="1"/>
</dbReference>
<dbReference type="GO" id="GO:0016651">
    <property type="term" value="F:oxidoreductase activity, acting on NAD(P)H"/>
    <property type="evidence" value="ECO:0007669"/>
    <property type="project" value="TreeGrafter"/>
</dbReference>
<keyword evidence="11" id="KW-1185">Reference proteome</keyword>
<dbReference type="PANTHER" id="PTHR43557">
    <property type="entry name" value="APOPTOSIS-INDUCING FACTOR 1"/>
    <property type="match status" value="1"/>
</dbReference>
<dbReference type="Pfam" id="PF00355">
    <property type="entry name" value="Rieske"/>
    <property type="match status" value="1"/>
</dbReference>
<reference evidence="10" key="1">
    <citation type="submission" date="2020-06" db="EMBL/GenBank/DDBJ databases">
        <authorList>
            <consortium name="Wellcome Sanger Institute Data Sharing"/>
        </authorList>
    </citation>
    <scope>NUCLEOTIDE SEQUENCE [LARGE SCALE GENOMIC DNA]</scope>
</reference>
<dbReference type="SUPFAM" id="SSF55424">
    <property type="entry name" value="FAD/NAD-linked reductases, dimerisation (C-terminal) domain"/>
    <property type="match status" value="1"/>
</dbReference>
<dbReference type="GO" id="GO:0046872">
    <property type="term" value="F:metal ion binding"/>
    <property type="evidence" value="ECO:0007669"/>
    <property type="project" value="UniProtKB-KW"/>
</dbReference>
<dbReference type="PROSITE" id="PS51296">
    <property type="entry name" value="RIESKE"/>
    <property type="match status" value="1"/>
</dbReference>
<proteinExistence type="inferred from homology"/>
<dbReference type="Gene3D" id="3.50.50.60">
    <property type="entry name" value="FAD/NAD(P)-binding domain"/>
    <property type="match status" value="3"/>
</dbReference>
<evidence type="ECO:0000256" key="1">
    <source>
        <dbReference type="ARBA" id="ARBA00006442"/>
    </source>
</evidence>
<dbReference type="Gene3D" id="3.30.390.30">
    <property type="match status" value="1"/>
</dbReference>
<gene>
    <name evidence="10" type="primary">LOC114476016</name>
</gene>
<evidence type="ECO:0000256" key="7">
    <source>
        <dbReference type="ARBA" id="ARBA00023004"/>
    </source>
</evidence>
<dbReference type="InterPro" id="IPR016156">
    <property type="entry name" value="FAD/NAD-linked_Rdtase_dimer_sf"/>
</dbReference>
<feature type="domain" description="Rieske" evidence="9">
    <location>
        <begin position="1"/>
        <end position="95"/>
    </location>
</feature>
<evidence type="ECO:0000256" key="5">
    <source>
        <dbReference type="ARBA" id="ARBA00022827"/>
    </source>
</evidence>
<dbReference type="InterPro" id="IPR023753">
    <property type="entry name" value="FAD/NAD-binding_dom"/>
</dbReference>
<dbReference type="Ensembl" id="ENSGWIT00000039574.1">
    <property type="protein sequence ID" value="ENSGWIP00000036307.1"/>
    <property type="gene ID" value="ENSGWIG00000018639.1"/>
</dbReference>
<dbReference type="GO" id="GO:0051537">
    <property type="term" value="F:2 iron, 2 sulfur cluster binding"/>
    <property type="evidence" value="ECO:0007669"/>
    <property type="project" value="UniProtKB-KW"/>
</dbReference>
<protein>
    <submittedName>
        <fullName evidence="10">Apoptosis-inducing factor 3-like</fullName>
    </submittedName>
</protein>
<sequence>VVCLESDLQDGQMMEVEVGRQTVLLARTEGKYSAIGNQCTHYGAPLSQGVLSGHRLYCPWHGSCFNVLTGDVEEFPGMDCLPCHKVQSLTIEVTTYTISQLFVSTGAASLSCAEILRQEHFGGRIIIVTKDDLLPYDKTRLSKVQQKLESSFFLCLQALSVDTDRKSVTFNDGSVHSYDQLLISTGSKGLDVPGRKLKNVMMLETPEDARRIHSACVGANVVVVGTSFVGNGSVVVVFKYNSNNINREVLVNEVVLKSGKVIPTDVLIVGIGKLYVHTVTATHLLFSSDLQFMRTNVPDVFCGGDLAIFPLVMAKNHLVNIGHWQMAQAHGRIAALNMMNNATELASVPFYWTVLLGKTIRYAGHGEGYTEIAIKGTFEEQKFLVLYIKEDVVIAAASLNYDPAVSAVAERLVTGRVITKKEAQYVTIKSVSS</sequence>
<organism evidence="10 11">
    <name type="scientific">Gouania willdenowi</name>
    <name type="common">Blunt-snouted clingfish</name>
    <name type="synonym">Lepadogaster willdenowi</name>
    <dbReference type="NCBI Taxonomy" id="441366"/>
    <lineage>
        <taxon>Eukaryota</taxon>
        <taxon>Metazoa</taxon>
        <taxon>Chordata</taxon>
        <taxon>Craniata</taxon>
        <taxon>Vertebrata</taxon>
        <taxon>Euteleostomi</taxon>
        <taxon>Actinopterygii</taxon>
        <taxon>Neopterygii</taxon>
        <taxon>Teleostei</taxon>
        <taxon>Neoteleostei</taxon>
        <taxon>Acanthomorphata</taxon>
        <taxon>Ovalentaria</taxon>
        <taxon>Blenniimorphae</taxon>
        <taxon>Blenniiformes</taxon>
        <taxon>Gobiesocoidei</taxon>
        <taxon>Gobiesocidae</taxon>
        <taxon>Gobiesocinae</taxon>
        <taxon>Gouania</taxon>
    </lineage>
</organism>
<evidence type="ECO:0000256" key="6">
    <source>
        <dbReference type="ARBA" id="ARBA00023002"/>
    </source>
</evidence>
<dbReference type="PANTHER" id="PTHR43557:SF9">
    <property type="entry name" value="APOPTOSIS-INDUCING FACTOR 3-LIKE"/>
    <property type="match status" value="1"/>
</dbReference>
<keyword evidence="2" id="KW-0285">Flavoprotein</keyword>
<dbReference type="InterPro" id="IPR050446">
    <property type="entry name" value="FAD-oxidoreductase/Apoptosis"/>
</dbReference>
<reference evidence="10" key="3">
    <citation type="submission" date="2025-09" db="UniProtKB">
        <authorList>
            <consortium name="Ensembl"/>
        </authorList>
    </citation>
    <scope>IDENTIFICATION</scope>
</reference>
<dbReference type="AlphaFoldDB" id="A0A8C5GX04"/>
<evidence type="ECO:0000256" key="4">
    <source>
        <dbReference type="ARBA" id="ARBA00022723"/>
    </source>
</evidence>
<dbReference type="Pfam" id="PF14759">
    <property type="entry name" value="Reductase_C"/>
    <property type="match status" value="1"/>
</dbReference>
<keyword evidence="6" id="KW-0560">Oxidoreductase</keyword>
<dbReference type="SUPFAM" id="SSF51905">
    <property type="entry name" value="FAD/NAD(P)-binding domain"/>
    <property type="match status" value="1"/>
</dbReference>
<dbReference type="Gene3D" id="2.102.10.10">
    <property type="entry name" value="Rieske [2Fe-2S] iron-sulphur domain"/>
    <property type="match status" value="1"/>
</dbReference>
<dbReference type="InterPro" id="IPR017941">
    <property type="entry name" value="Rieske_2Fe-2S"/>
</dbReference>
<dbReference type="Proteomes" id="UP000694680">
    <property type="component" value="Chromosome 14"/>
</dbReference>
<dbReference type="InterPro" id="IPR028202">
    <property type="entry name" value="Reductase_C"/>
</dbReference>
<keyword evidence="7" id="KW-0408">Iron</keyword>
<evidence type="ECO:0000259" key="9">
    <source>
        <dbReference type="PROSITE" id="PS51296"/>
    </source>
</evidence>
<dbReference type="Pfam" id="PF07992">
    <property type="entry name" value="Pyr_redox_2"/>
    <property type="match status" value="1"/>
</dbReference>
<evidence type="ECO:0000256" key="2">
    <source>
        <dbReference type="ARBA" id="ARBA00022630"/>
    </source>
</evidence>
<dbReference type="InterPro" id="IPR036188">
    <property type="entry name" value="FAD/NAD-bd_sf"/>
</dbReference>
<keyword evidence="3" id="KW-0001">2Fe-2S</keyword>
<reference evidence="10" key="2">
    <citation type="submission" date="2025-08" db="UniProtKB">
        <authorList>
            <consortium name="Ensembl"/>
        </authorList>
    </citation>
    <scope>IDENTIFICATION</scope>
</reference>
<comment type="similarity">
    <text evidence="1">Belongs to the FAD-dependent oxidoreductase family.</text>
</comment>
<accession>A0A8C5GX04</accession>
<keyword evidence="8" id="KW-0411">Iron-sulfur</keyword>
<keyword evidence="4" id="KW-0479">Metal-binding</keyword>
<evidence type="ECO:0000313" key="11">
    <source>
        <dbReference type="Proteomes" id="UP000694680"/>
    </source>
</evidence>
<dbReference type="InterPro" id="IPR036922">
    <property type="entry name" value="Rieske_2Fe-2S_sf"/>
</dbReference>
<name>A0A8C5GX04_GOUWI</name>